<dbReference type="AlphaFoldDB" id="A0AA39WQS8"/>
<dbReference type="EMBL" id="JAULSU010000004">
    <property type="protein sequence ID" value="KAK0619877.1"/>
    <property type="molecule type" value="Genomic_DNA"/>
</dbReference>
<evidence type="ECO:0000256" key="2">
    <source>
        <dbReference type="ARBA" id="ARBA00006899"/>
    </source>
</evidence>
<keyword evidence="9" id="KW-0539">Nucleus</keyword>
<dbReference type="PANTHER" id="PTHR31576:SF2">
    <property type="entry name" value="TATA BOX-BINDING PROTEIN-ASSOCIATED FACTOR RNA POLYMERASE I SUBUNIT B"/>
    <property type="match status" value="1"/>
</dbReference>
<keyword evidence="4" id="KW-0863">Zinc-finger</keyword>
<evidence type="ECO:0000256" key="9">
    <source>
        <dbReference type="ARBA" id="ARBA00023242"/>
    </source>
</evidence>
<feature type="domain" description="Rrn7/TAF1B N-terminal cyclin" evidence="10">
    <location>
        <begin position="2"/>
        <end position="38"/>
    </location>
</feature>
<name>A0AA39WQS8_9PEZI</name>
<keyword evidence="8" id="KW-0804">Transcription</keyword>
<evidence type="ECO:0000256" key="8">
    <source>
        <dbReference type="ARBA" id="ARBA00023163"/>
    </source>
</evidence>
<evidence type="ECO:0000313" key="13">
    <source>
        <dbReference type="Proteomes" id="UP001175000"/>
    </source>
</evidence>
<dbReference type="PANTHER" id="PTHR31576">
    <property type="entry name" value="TATA BOX-BINDING PROTEIN-ASSOCIATED FACTOR RNA POLYMERASE I SUBUNIT B"/>
    <property type="match status" value="1"/>
</dbReference>
<dbReference type="InterPro" id="IPR033599">
    <property type="entry name" value="TAF1B/Rrn7"/>
</dbReference>
<evidence type="ECO:0000259" key="11">
    <source>
        <dbReference type="Pfam" id="PF20645"/>
    </source>
</evidence>
<reference evidence="12" key="1">
    <citation type="submission" date="2023-06" db="EMBL/GenBank/DDBJ databases">
        <title>Genome-scale phylogeny and comparative genomics of the fungal order Sordariales.</title>
        <authorList>
            <consortium name="Lawrence Berkeley National Laboratory"/>
            <person name="Hensen N."/>
            <person name="Bonometti L."/>
            <person name="Westerberg I."/>
            <person name="Brannstrom I.O."/>
            <person name="Guillou S."/>
            <person name="Cros-Aarteil S."/>
            <person name="Calhoun S."/>
            <person name="Haridas S."/>
            <person name="Kuo A."/>
            <person name="Mondo S."/>
            <person name="Pangilinan J."/>
            <person name="Riley R."/>
            <person name="Labutti K."/>
            <person name="Andreopoulos B."/>
            <person name="Lipzen A."/>
            <person name="Chen C."/>
            <person name="Yanf M."/>
            <person name="Daum C."/>
            <person name="Ng V."/>
            <person name="Clum A."/>
            <person name="Steindorff A."/>
            <person name="Ohm R."/>
            <person name="Martin F."/>
            <person name="Silar P."/>
            <person name="Natvig D."/>
            <person name="Lalanne C."/>
            <person name="Gautier V."/>
            <person name="Ament-Velasquez S.L."/>
            <person name="Kruys A."/>
            <person name="Hutchinson M.I."/>
            <person name="Powell A.J."/>
            <person name="Barry K."/>
            <person name="Miller A.N."/>
            <person name="Grigoriev I.V."/>
            <person name="Debuchy R."/>
            <person name="Gladieux P."/>
            <person name="Thoren M.H."/>
            <person name="Johannesson H."/>
        </authorList>
    </citation>
    <scope>NUCLEOTIDE SEQUENCE</scope>
    <source>
        <strain evidence="12">CBS 606.72</strain>
    </source>
</reference>
<feature type="domain" description="Rrn7/TAF1B C-terminal cyclin" evidence="11">
    <location>
        <begin position="61"/>
        <end position="228"/>
    </location>
</feature>
<dbReference type="GO" id="GO:0070860">
    <property type="term" value="C:RNA polymerase I core factor complex"/>
    <property type="evidence" value="ECO:0007669"/>
    <property type="project" value="InterPro"/>
</dbReference>
<keyword evidence="7" id="KW-0238">DNA-binding</keyword>
<dbReference type="GO" id="GO:0008270">
    <property type="term" value="F:zinc ion binding"/>
    <property type="evidence" value="ECO:0007669"/>
    <property type="project" value="UniProtKB-KW"/>
</dbReference>
<keyword evidence="13" id="KW-1185">Reference proteome</keyword>
<comment type="caution">
    <text evidence="12">The sequence shown here is derived from an EMBL/GenBank/DDBJ whole genome shotgun (WGS) entry which is preliminary data.</text>
</comment>
<evidence type="ECO:0000256" key="7">
    <source>
        <dbReference type="ARBA" id="ARBA00023125"/>
    </source>
</evidence>
<evidence type="ECO:0000256" key="1">
    <source>
        <dbReference type="ARBA" id="ARBA00004604"/>
    </source>
</evidence>
<comment type="similarity">
    <text evidence="2">Belongs to the RRN7/TAF1B family.</text>
</comment>
<sequence>MVYLGCLLRQEPIRVGDIWRWARSGQMPFLGAIDLIPQDWRDRLPGWAQKAMLTRYARFEGSELHTAVTDLMLGYREHYELVFPKLPIAPLLLIWIRDLALPAEVYHYAQELCSRLGLIFTFPTRENQNRGPIKALKHSSIDIPDVLLTVSVIVAAKYLYPLDGVERFPLDEKDPLTLRMDWTAWEAEFQKLETKVRTRIDYEKLDPEEIWSMSKEEVHAYMDWLQESQIEQNPKYETSIDLLFPLRDVQPPRVVKDMGEEEILARSRRIQATATRIEPRPRAASEEGVYRLGDLHQCFKEVKELEGPAKRLYEVTAEMAGLTLEDLVKAVYNMEKMMVGWQKREKHRREGPMEI</sequence>
<dbReference type="Pfam" id="PF20644">
    <property type="entry name" value="Rrn7_cyclin_N"/>
    <property type="match status" value="1"/>
</dbReference>
<dbReference type="InterPro" id="IPR048538">
    <property type="entry name" value="Rrn7_cyclin_C"/>
</dbReference>
<dbReference type="GO" id="GO:0001164">
    <property type="term" value="F:RNA polymerase I core promoter sequence-specific DNA binding"/>
    <property type="evidence" value="ECO:0007669"/>
    <property type="project" value="InterPro"/>
</dbReference>
<keyword evidence="5" id="KW-0862">Zinc</keyword>
<protein>
    <submittedName>
        <fullName evidence="12">Uncharacterized protein</fullName>
    </submittedName>
</protein>
<keyword evidence="6" id="KW-0805">Transcription regulation</keyword>
<evidence type="ECO:0000256" key="3">
    <source>
        <dbReference type="ARBA" id="ARBA00022723"/>
    </source>
</evidence>
<proteinExistence type="inferred from homology"/>
<comment type="subcellular location">
    <subcellularLocation>
        <location evidence="1">Nucleus</location>
        <location evidence="1">Nucleolus</location>
    </subcellularLocation>
</comment>
<evidence type="ECO:0000313" key="12">
    <source>
        <dbReference type="EMBL" id="KAK0619877.1"/>
    </source>
</evidence>
<dbReference type="Proteomes" id="UP001175000">
    <property type="component" value="Unassembled WGS sequence"/>
</dbReference>
<evidence type="ECO:0000256" key="4">
    <source>
        <dbReference type="ARBA" id="ARBA00022771"/>
    </source>
</evidence>
<dbReference type="InterPro" id="IPR048540">
    <property type="entry name" value="Rrn7_cyclin_N"/>
</dbReference>
<evidence type="ECO:0000256" key="5">
    <source>
        <dbReference type="ARBA" id="ARBA00022833"/>
    </source>
</evidence>
<evidence type="ECO:0000256" key="6">
    <source>
        <dbReference type="ARBA" id="ARBA00023015"/>
    </source>
</evidence>
<dbReference type="GO" id="GO:0042790">
    <property type="term" value="P:nucleolar large rRNA transcription by RNA polymerase I"/>
    <property type="evidence" value="ECO:0007669"/>
    <property type="project" value="TreeGrafter"/>
</dbReference>
<evidence type="ECO:0000259" key="10">
    <source>
        <dbReference type="Pfam" id="PF20644"/>
    </source>
</evidence>
<keyword evidence="3" id="KW-0479">Metal-binding</keyword>
<dbReference type="Pfam" id="PF20645">
    <property type="entry name" value="Rrn7_cyclin_C"/>
    <property type="match status" value="1"/>
</dbReference>
<organism evidence="12 13">
    <name type="scientific">Immersiella caudata</name>
    <dbReference type="NCBI Taxonomy" id="314043"/>
    <lineage>
        <taxon>Eukaryota</taxon>
        <taxon>Fungi</taxon>
        <taxon>Dikarya</taxon>
        <taxon>Ascomycota</taxon>
        <taxon>Pezizomycotina</taxon>
        <taxon>Sordariomycetes</taxon>
        <taxon>Sordariomycetidae</taxon>
        <taxon>Sordariales</taxon>
        <taxon>Lasiosphaeriaceae</taxon>
        <taxon>Immersiella</taxon>
    </lineage>
</organism>
<gene>
    <name evidence="12" type="ORF">B0T14DRAFT_520089</name>
</gene>
<accession>A0AA39WQS8</accession>